<accession>A0A543JLZ4</accession>
<comment type="caution">
    <text evidence="2">The sequence shown here is derived from an EMBL/GenBank/DDBJ whole genome shotgun (WGS) entry which is preliminary data.</text>
</comment>
<gene>
    <name evidence="2" type="ORF">FHX81_6321</name>
</gene>
<dbReference type="AlphaFoldDB" id="A0A543JLZ4"/>
<evidence type="ECO:0000313" key="3">
    <source>
        <dbReference type="Proteomes" id="UP000316628"/>
    </source>
</evidence>
<evidence type="ECO:0000313" key="2">
    <source>
        <dbReference type="EMBL" id="TQM83887.1"/>
    </source>
</evidence>
<reference evidence="2 3" key="1">
    <citation type="submission" date="2019-06" db="EMBL/GenBank/DDBJ databases">
        <title>Sequencing the genomes of 1000 actinobacteria strains.</title>
        <authorList>
            <person name="Klenk H.-P."/>
        </authorList>
    </citation>
    <scope>NUCLEOTIDE SEQUENCE [LARGE SCALE GENOMIC DNA]</scope>
    <source>
        <strain evidence="2 3">DSM 45456</strain>
    </source>
</reference>
<organism evidence="2 3">
    <name type="scientific">Saccharothrix saharensis</name>
    <dbReference type="NCBI Taxonomy" id="571190"/>
    <lineage>
        <taxon>Bacteria</taxon>
        <taxon>Bacillati</taxon>
        <taxon>Actinomycetota</taxon>
        <taxon>Actinomycetes</taxon>
        <taxon>Pseudonocardiales</taxon>
        <taxon>Pseudonocardiaceae</taxon>
        <taxon>Saccharothrix</taxon>
    </lineage>
</organism>
<evidence type="ECO:0000256" key="1">
    <source>
        <dbReference type="SAM" id="MobiDB-lite"/>
    </source>
</evidence>
<proteinExistence type="predicted"/>
<feature type="region of interest" description="Disordered" evidence="1">
    <location>
        <begin position="84"/>
        <end position="110"/>
    </location>
</feature>
<name>A0A543JLZ4_9PSEU</name>
<dbReference type="RefSeq" id="WP_170232235.1">
    <property type="nucleotide sequence ID" value="NZ_VFPP01000001.1"/>
</dbReference>
<protein>
    <submittedName>
        <fullName evidence="2">Uncharacterized protein</fullName>
    </submittedName>
</protein>
<keyword evidence="3" id="KW-1185">Reference proteome</keyword>
<dbReference type="EMBL" id="VFPP01000001">
    <property type="protein sequence ID" value="TQM83887.1"/>
    <property type="molecule type" value="Genomic_DNA"/>
</dbReference>
<dbReference type="Proteomes" id="UP000316628">
    <property type="component" value="Unassembled WGS sequence"/>
</dbReference>
<sequence>MSFSWYARRAGDATVPLPHRVSSFRSCVRRFHAAPYAVSMRYLELEAGPFERDERALAAALELLLALRAEWKADLAAYAATRRAEKRRGLRTPRGATPFDRDHPRPPLPVLRLSVELRGPERSTLGS</sequence>